<dbReference type="PANTHER" id="PTHR35901">
    <property type="entry name" value="RIBONUCLEASE VAPC3"/>
    <property type="match status" value="1"/>
</dbReference>
<name>A0A3P4ARV8_THETH</name>
<dbReference type="Pfam" id="PF01850">
    <property type="entry name" value="PIN"/>
    <property type="match status" value="1"/>
</dbReference>
<keyword evidence="1" id="KW-0460">Magnesium</keyword>
<evidence type="ECO:0000313" key="5">
    <source>
        <dbReference type="Proteomes" id="UP000279841"/>
    </source>
</evidence>
<dbReference type="RefSeq" id="WP_011174160.1">
    <property type="nucleotide sequence ID" value="NZ_AP019801.1"/>
</dbReference>
<organism evidence="4 5">
    <name type="scientific">Thermus thermophilus</name>
    <dbReference type="NCBI Taxonomy" id="274"/>
    <lineage>
        <taxon>Bacteria</taxon>
        <taxon>Thermotogati</taxon>
        <taxon>Deinococcota</taxon>
        <taxon>Deinococci</taxon>
        <taxon>Thermales</taxon>
        <taxon>Thermaceae</taxon>
        <taxon>Thermus</taxon>
    </lineage>
</organism>
<feature type="domain" description="PIN" evidence="2">
    <location>
        <begin position="4"/>
        <end position="127"/>
    </location>
</feature>
<dbReference type="Proteomes" id="UP000279841">
    <property type="component" value="Chromosome"/>
</dbReference>
<reference evidence="3" key="2">
    <citation type="journal article" date="2021" name="Microbiol. Resour. Announc.">
        <title>Complete Genome Sequence of Thermus thermophilus Strain HB5018, Isolated from Mine Hot Spring in Japan.</title>
        <authorList>
            <person name="Miyazaki K."/>
            <person name="Moriya T."/>
            <person name="Nemoto N."/>
            <person name="Oshima T."/>
            <person name="Yura K."/>
            <person name="Bessho Y."/>
        </authorList>
    </citation>
    <scope>NUCLEOTIDE SEQUENCE</scope>
    <source>
        <strain evidence="3">HB5018</strain>
    </source>
</reference>
<sequence length="148" mass="16538">MSWVVLDASFLLRLLLAADPRAEAVRLYRGWRQEDRPLAAPTLALYEAADALYRYALAGEMTLAEAETLLGHLQRLGIRFFAEPWTHTRALELAWALGLKAAYDAHYLALAEGFQGAFWTADKRLHQRALEGQAQGLLPGVSLHLLEP</sequence>
<evidence type="ECO:0000313" key="6">
    <source>
        <dbReference type="Proteomes" id="UP000596099"/>
    </source>
</evidence>
<dbReference type="InterPro" id="IPR029060">
    <property type="entry name" value="PIN-like_dom_sf"/>
</dbReference>
<proteinExistence type="predicted"/>
<gene>
    <name evidence="3" type="ORF">TthHB5018_01960</name>
    <name evidence="4" type="ORF">TTHN1_01674</name>
</gene>
<dbReference type="InterPro" id="IPR002716">
    <property type="entry name" value="PIN_dom"/>
</dbReference>
<dbReference type="InterPro" id="IPR044153">
    <property type="entry name" value="PIN_Pae0151-like"/>
</dbReference>
<dbReference type="Proteomes" id="UP000596099">
    <property type="component" value="Chromosome"/>
</dbReference>
<reference evidence="6" key="3">
    <citation type="submission" date="2021-01" db="EMBL/GenBank/DDBJ databases">
        <title>Complete Genome Sequence of Thermus thermophilus Strain HB5018, Isolated from Mine Onsen Hot Spring.</title>
        <authorList>
            <person name="Miyazaki K."/>
            <person name="Moriya T."/>
            <person name="Nemoto N."/>
            <person name="Oshima T."/>
            <person name="Yura K."/>
            <person name="Bessho Y."/>
        </authorList>
    </citation>
    <scope>NUCLEOTIDE SEQUENCE [LARGE SCALE GENOMIC DNA]</scope>
    <source>
        <strain evidence="6">HB5018</strain>
    </source>
</reference>
<dbReference type="EMBL" id="AP024270">
    <property type="protein sequence ID" value="BCP65262.1"/>
    <property type="molecule type" value="Genomic_DNA"/>
</dbReference>
<dbReference type="PANTHER" id="PTHR35901:SF1">
    <property type="entry name" value="EXONUCLEASE VAPC9"/>
    <property type="match status" value="1"/>
</dbReference>
<evidence type="ECO:0000313" key="3">
    <source>
        <dbReference type="EMBL" id="BCP65262.1"/>
    </source>
</evidence>
<evidence type="ECO:0000256" key="1">
    <source>
        <dbReference type="ARBA" id="ARBA00022842"/>
    </source>
</evidence>
<dbReference type="Gene3D" id="3.40.50.1010">
    <property type="entry name" value="5'-nuclease"/>
    <property type="match status" value="1"/>
</dbReference>
<evidence type="ECO:0000259" key="2">
    <source>
        <dbReference type="Pfam" id="PF01850"/>
    </source>
</evidence>
<evidence type="ECO:0000313" key="4">
    <source>
        <dbReference type="EMBL" id="VCU53885.1"/>
    </source>
</evidence>
<dbReference type="InterPro" id="IPR051619">
    <property type="entry name" value="TypeII_TA_RNase_PINc/VapC"/>
</dbReference>
<dbReference type="CDD" id="cd09873">
    <property type="entry name" value="PIN_Pae0151-like"/>
    <property type="match status" value="1"/>
</dbReference>
<dbReference type="EMBL" id="LR027517">
    <property type="protein sequence ID" value="VCU53885.1"/>
    <property type="molecule type" value="Genomic_DNA"/>
</dbReference>
<dbReference type="SUPFAM" id="SSF88723">
    <property type="entry name" value="PIN domain-like"/>
    <property type="match status" value="1"/>
</dbReference>
<reference evidence="4 5" key="1">
    <citation type="submission" date="2018-10" db="EMBL/GenBank/DDBJ databases">
        <authorList>
            <person name="Peiro R."/>
            <person name="Begona"/>
            <person name="Cbmso G."/>
            <person name="Lopez M."/>
            <person name="Gonzalez S."/>
            <person name="Sacristan E."/>
            <person name="Castillo E."/>
        </authorList>
    </citation>
    <scope>NUCLEOTIDE SEQUENCE [LARGE SCALE GENOMIC DNA]</scope>
    <source>
        <strain evidence="4">TTHNAR1</strain>
    </source>
</reference>
<accession>A0A3P4ARV8</accession>
<protein>
    <recommendedName>
        <fullName evidence="2">PIN domain-containing protein</fullName>
    </recommendedName>
</protein>
<dbReference type="AlphaFoldDB" id="A0A3P4ARV8"/>